<comment type="similarity">
    <text evidence="1">Belongs to the troponin I family.</text>
</comment>
<feature type="compositionally biased region" description="Basic residues" evidence="2">
    <location>
        <begin position="31"/>
        <end position="41"/>
    </location>
</feature>
<evidence type="ECO:0008006" key="5">
    <source>
        <dbReference type="Google" id="ProtNLM"/>
    </source>
</evidence>
<dbReference type="AlphaFoldDB" id="A0A3P7KWJ4"/>
<evidence type="ECO:0000313" key="4">
    <source>
        <dbReference type="Proteomes" id="UP000281553"/>
    </source>
</evidence>
<proteinExistence type="inferred from homology"/>
<evidence type="ECO:0000256" key="2">
    <source>
        <dbReference type="SAM" id="MobiDB-lite"/>
    </source>
</evidence>
<accession>A0A3P7KWJ4</accession>
<gene>
    <name evidence="3" type="ORF">DILT_LOCUS4785</name>
</gene>
<feature type="region of interest" description="Disordered" evidence="2">
    <location>
        <begin position="26"/>
        <end position="45"/>
    </location>
</feature>
<dbReference type="Pfam" id="PF00992">
    <property type="entry name" value="Troponin"/>
    <property type="match status" value="1"/>
</dbReference>
<dbReference type="GO" id="GO:0005861">
    <property type="term" value="C:troponin complex"/>
    <property type="evidence" value="ECO:0007669"/>
    <property type="project" value="InterPro"/>
</dbReference>
<keyword evidence="4" id="KW-1185">Reference proteome</keyword>
<dbReference type="GO" id="GO:0006936">
    <property type="term" value="P:muscle contraction"/>
    <property type="evidence" value="ECO:0007669"/>
    <property type="project" value="TreeGrafter"/>
</dbReference>
<evidence type="ECO:0000313" key="3">
    <source>
        <dbReference type="EMBL" id="VDN08954.1"/>
    </source>
</evidence>
<dbReference type="InterPro" id="IPR001978">
    <property type="entry name" value="Troponin"/>
</dbReference>
<evidence type="ECO:0000256" key="1">
    <source>
        <dbReference type="ARBA" id="ARBA00009930"/>
    </source>
</evidence>
<dbReference type="PANTHER" id="PTHR13738">
    <property type="entry name" value="TROPONIN I"/>
    <property type="match status" value="1"/>
</dbReference>
<feature type="compositionally biased region" description="Polar residues" evidence="2">
    <location>
        <begin position="212"/>
        <end position="223"/>
    </location>
</feature>
<dbReference type="OrthoDB" id="371899at2759"/>
<dbReference type="Proteomes" id="UP000281553">
    <property type="component" value="Unassembled WGS sequence"/>
</dbReference>
<dbReference type="InterPro" id="IPR050875">
    <property type="entry name" value="Troponin_I"/>
</dbReference>
<reference evidence="3 4" key="1">
    <citation type="submission" date="2018-11" db="EMBL/GenBank/DDBJ databases">
        <authorList>
            <consortium name="Pathogen Informatics"/>
        </authorList>
    </citation>
    <scope>NUCLEOTIDE SEQUENCE [LARGE SCALE GENOMIC DNA]</scope>
</reference>
<dbReference type="PANTHER" id="PTHR13738:SF1">
    <property type="entry name" value="TROPONIN I"/>
    <property type="match status" value="1"/>
</dbReference>
<dbReference type="Gene3D" id="1.20.5.350">
    <property type="match status" value="1"/>
</dbReference>
<feature type="compositionally biased region" description="Basic and acidic residues" evidence="2">
    <location>
        <begin position="226"/>
        <end position="260"/>
    </location>
</feature>
<dbReference type="InterPro" id="IPR038077">
    <property type="entry name" value="Troponin_sf"/>
</dbReference>
<dbReference type="SUPFAM" id="SSF90250">
    <property type="entry name" value="Troponin coil-coiled subunits"/>
    <property type="match status" value="1"/>
</dbReference>
<dbReference type="EMBL" id="UYRU01046105">
    <property type="protein sequence ID" value="VDN08954.1"/>
    <property type="molecule type" value="Genomic_DNA"/>
</dbReference>
<name>A0A3P7KWJ4_DIBLA</name>
<protein>
    <recommendedName>
        <fullName evidence="5">Troponin I</fullName>
    </recommendedName>
</protein>
<sequence>MPACLCIPLYELSIIAIQEKAKREAEEAAKKTRKPGQKRKGLGGLSPEKKKLLKVGKLAYFTVLASSSRMLPDSLPLPKKALAKPNLDIFLKFKFQQLIMQKAADEMRNEMKRRQEEKENYLRSKVQPLSLEGMDDAAVIKKIKELYERMKALEGDKYDWEVKIRRQDFEINELTIKVNDVKGKFVKPVLKKVSKTENMGRFEKKESQSLASFRSQLKSTGQNKFALEEKDEGVHKPEWRDQLKPTAEEAAAKAEGEVKE</sequence>
<feature type="region of interest" description="Disordered" evidence="2">
    <location>
        <begin position="212"/>
        <end position="260"/>
    </location>
</feature>
<organism evidence="3 4">
    <name type="scientific">Dibothriocephalus latus</name>
    <name type="common">Fish tapeworm</name>
    <name type="synonym">Diphyllobothrium latum</name>
    <dbReference type="NCBI Taxonomy" id="60516"/>
    <lineage>
        <taxon>Eukaryota</taxon>
        <taxon>Metazoa</taxon>
        <taxon>Spiralia</taxon>
        <taxon>Lophotrochozoa</taxon>
        <taxon>Platyhelminthes</taxon>
        <taxon>Cestoda</taxon>
        <taxon>Eucestoda</taxon>
        <taxon>Diphyllobothriidea</taxon>
        <taxon>Diphyllobothriidae</taxon>
        <taxon>Dibothriocephalus</taxon>
    </lineage>
</organism>